<feature type="domain" description="S1 motif" evidence="11">
    <location>
        <begin position="509"/>
        <end position="579"/>
    </location>
</feature>
<dbReference type="InterPro" id="IPR048058">
    <property type="entry name" value="Rrp5_S1_rpt_hs11_sc8"/>
</dbReference>
<feature type="region of interest" description="Disordered" evidence="10">
    <location>
        <begin position="62"/>
        <end position="104"/>
    </location>
</feature>
<dbReference type="Pfam" id="PF00575">
    <property type="entry name" value="S1"/>
    <property type="match status" value="3"/>
</dbReference>
<dbReference type="GO" id="GO:0034512">
    <property type="term" value="F:box C/D sno(s)RNA binding"/>
    <property type="evidence" value="ECO:0007669"/>
    <property type="project" value="EnsemblFungi"/>
</dbReference>
<feature type="compositionally biased region" description="Basic and acidic residues" evidence="10">
    <location>
        <begin position="8"/>
        <end position="20"/>
    </location>
</feature>
<comment type="function">
    <text evidence="7">Involved in the biogenesis of rRNA. Required for the formation of 18S and 5.8S rRNA.</text>
</comment>
<dbReference type="FunFam" id="2.40.50.140:FF:000196">
    <property type="entry name" value="rRNA biogenesis protein RRP5"/>
    <property type="match status" value="1"/>
</dbReference>
<reference key="2">
    <citation type="submission" date="2011-08" db="EMBL/GenBank/DDBJ databases">
        <title>Genome sequence of Naumovozyma castellii.</title>
        <authorList>
            <person name="Gordon J.L."/>
            <person name="Armisen D."/>
            <person name="Proux-Wera E."/>
            <person name="OhEigeartaigh S.S."/>
            <person name="Byrne K.P."/>
            <person name="Wolfe K.H."/>
        </authorList>
    </citation>
    <scope>NUCLEOTIDE SEQUENCE</scope>
    <source>
        <strain>Type strain:CBS 4309</strain>
    </source>
</reference>
<evidence type="ECO:0000256" key="3">
    <source>
        <dbReference type="ARBA" id="ARBA00022552"/>
    </source>
</evidence>
<feature type="domain" description="S1 motif" evidence="11">
    <location>
        <begin position="1003"/>
        <end position="1075"/>
    </location>
</feature>
<dbReference type="KEGG" id="ncs:NCAS_0C00900"/>
<dbReference type="FunFam" id="2.40.50.140:FF:000155">
    <property type="entry name" value="rRNA biogenesis protein RRP5"/>
    <property type="match status" value="1"/>
</dbReference>
<organism evidence="12 13">
    <name type="scientific">Naumovozyma castellii</name>
    <name type="common">Yeast</name>
    <name type="synonym">Saccharomyces castellii</name>
    <dbReference type="NCBI Taxonomy" id="27288"/>
    <lineage>
        <taxon>Eukaryota</taxon>
        <taxon>Fungi</taxon>
        <taxon>Dikarya</taxon>
        <taxon>Ascomycota</taxon>
        <taxon>Saccharomycotina</taxon>
        <taxon>Saccharomycetes</taxon>
        <taxon>Saccharomycetales</taxon>
        <taxon>Saccharomycetaceae</taxon>
        <taxon>Naumovozyma</taxon>
    </lineage>
</organism>
<feature type="domain" description="S1 motif" evidence="11">
    <location>
        <begin position="1177"/>
        <end position="1245"/>
    </location>
</feature>
<evidence type="ECO:0000256" key="7">
    <source>
        <dbReference type="ARBA" id="ARBA00055575"/>
    </source>
</evidence>
<dbReference type="GO" id="GO:0034463">
    <property type="term" value="P:90S preribosome assembly"/>
    <property type="evidence" value="ECO:0007669"/>
    <property type="project" value="EnsemblFungi"/>
</dbReference>
<feature type="compositionally biased region" description="Basic residues" evidence="10">
    <location>
        <begin position="78"/>
        <end position="90"/>
    </location>
</feature>
<feature type="domain" description="S1 motif" evidence="11">
    <location>
        <begin position="119"/>
        <end position="173"/>
    </location>
</feature>
<sequence length="1722" mass="192354">MVPPTKRKRDEEFPLAREDATQQPTASSLMRNTEEVSFPRGGSSALTPLELKQVANEAANDVLFGKETSTDVAESTTRPKKKKKTGKKSKKDTEEKTEEEDEETLSVVQHVNFKTLKIGSLVLGQISEISKTDMCISFTDGLSGYVNLTHISAPFMTILEELDDDMDDDDELEKKKTDEEYDSSDDEEEKEKATKDSIGLPSLENYFKVGQWLRCSVISNTALLPKDKKNKKKKIELSIEPSVVNTLTEEDIVRSASVQCAVKSIEDHGAMLDIGIDGFTGFISKKDYPEFEKLLPGAVFLGNVTKKSDRTVTINLDFSDKKAKITHISSVDAVVPGQVVDLLCQTITNNGIVGKTFGLVPSFISTAHLRVFKEEELKHNFAVGSNIPCRIIAVLINKENDKTLLLSTLPHIKSLKNVLGEVENLTAFPIGHLIDSCTVKGRDSDYLYLAMDDDRVGEVHSSRIGELEKFDKLKARVLGFNSIDNLYELSTDPEILKLKYLRSKDIPIGEVLPNCEITAVSSKGIELKIFNGQFKAIVPPMHISDTRLVYPERKFKIGSKVKGRVLNINNRGLIYVTLKKTLVNIEDDDIQLLSNFAIAKEIQEKNQKTVATVTAFRPSGCIVAFFGGMTAFLPNAEISEVFVRKPEEHLRLGQTIVVKLLKIDQENARMLVTCKISNDQAEKKKETIEKLIPGRSMVKVNVVEKTKDSVIVELPETSLRGVIYVGHLSDARIEQNRAAIKKIAIGSELKGLVIDKDARTQVFNLSLKQSLIKDAKNEVSPLTYADIKSKSKTTPLHGYIKSISNKGLFVAFNGKFVGLVLPSYAVESRDVDISKTFYINQSVTAYLLRSDDDNERFLLTLRTPSTKDDSSKVTGTETLKPIDPAMKDLKDFTTGKVVKVQIKGIKKNQLNVVLADNLHGRIDIAEVFDSFSDIKNATHPLIDFKKGNIIDAKIIGTHDIKSHRFLPISHHAVKGSVLELSLKPSQMRSKDIKTLSISDVAVGDELTGFVNNYGSNTLWLTVSPTLKAKISLFDLAEDGLKSSEKVEDNFPLGCALPVKVTSIDTEHGVVNVTGRSHTEISFESLKVGDNVPSRIIKIADSYVLLDLGNKIHGIAFITDALDDFSVPLKEAYKGMENDIVSAKIVSIDAENKKVNLSLRTESAKTPSISSHTDISQGDVVHGLVKSISDKGIFVYLSRSINAFVPVSKLSDTYLKDWKKFFKPMQYVIGKVVNAEEDSRILLTLRESEVNGDLKILKNYDDIKVNEIYNGSVKNVTDFGVFVKLDNTVNVTGLAHNSEIADQKPEDLASLFGVGDRVKAYVLKVNPEKKQLSLSLKASRFGNTNESKVEEKETVDADGDEIMEAVDYNNAPSDNENETEEILETVSKPKISTDGLSLSTGFDWTASILDQAQAEESSEEDEDFTETKRNRHKKRKQTIVEDKTIDINTRAPESVADFERLIIGNPNSSVIWMNYMAFQLQLSEIEKARELAERALKTINFREESEKQNIWMAMLNLENTFGSDETLEDVFKRACQYMDSFTMHNRLLSIYQMSGKIDKAAELFKITAKKFGSENVSIWVSWGDFLTSHGKAQEARGILSNALKALPKRDHIEVVRKFAQLEFAKGDPEGGRSLFEGLIADAPKRIDIWNVYLDQEIKANEKKKVEDLFERVVSRKITRKQAKFFFNKWLEFEESQNDNKVMEYVKAKATEYVSNHTKEDEAE</sequence>
<evidence type="ECO:0000256" key="1">
    <source>
        <dbReference type="ARBA" id="ARBA00004604"/>
    </source>
</evidence>
<dbReference type="RefSeq" id="XP_003675447.1">
    <property type="nucleotide sequence ID" value="XM_003675399.1"/>
</dbReference>
<dbReference type="InterPro" id="IPR012340">
    <property type="entry name" value="NA-bd_OB-fold"/>
</dbReference>
<feature type="domain" description="S1 motif" evidence="11">
    <location>
        <begin position="689"/>
        <end position="768"/>
    </location>
</feature>
<dbReference type="GO" id="GO:0034513">
    <property type="term" value="F:box H/ACA snoRNA binding"/>
    <property type="evidence" value="ECO:0007669"/>
    <property type="project" value="EnsemblFungi"/>
</dbReference>
<feature type="region of interest" description="Disordered" evidence="10">
    <location>
        <begin position="1411"/>
        <end position="1436"/>
    </location>
</feature>
<dbReference type="CDD" id="cd00164">
    <property type="entry name" value="S1_like"/>
    <property type="match status" value="1"/>
</dbReference>
<feature type="domain" description="S1 motif" evidence="11">
    <location>
        <begin position="793"/>
        <end position="862"/>
    </location>
</feature>
<keyword evidence="4" id="KW-0597">Phosphoprotein</keyword>
<dbReference type="Gene3D" id="2.40.50.140">
    <property type="entry name" value="Nucleic acid-binding proteins"/>
    <property type="match status" value="9"/>
</dbReference>
<evidence type="ECO:0000259" key="11">
    <source>
        <dbReference type="PROSITE" id="PS50126"/>
    </source>
</evidence>
<feature type="compositionally biased region" description="Acidic residues" evidence="10">
    <location>
        <begin position="179"/>
        <end position="189"/>
    </location>
</feature>
<dbReference type="FunFam" id="2.40.50.140:FF:000159">
    <property type="entry name" value="rRNA biogenesis protein rrp5"/>
    <property type="match status" value="1"/>
</dbReference>
<evidence type="ECO:0000256" key="4">
    <source>
        <dbReference type="ARBA" id="ARBA00022553"/>
    </source>
</evidence>
<dbReference type="OrthoDB" id="412781at2759"/>
<keyword evidence="13" id="KW-1185">Reference proteome</keyword>
<keyword evidence="3" id="KW-0698">rRNA processing</keyword>
<dbReference type="PROSITE" id="PS50126">
    <property type="entry name" value="S1"/>
    <property type="match status" value="10"/>
</dbReference>
<dbReference type="InterPro" id="IPR003029">
    <property type="entry name" value="S1_domain"/>
</dbReference>
<dbReference type="Proteomes" id="UP000001640">
    <property type="component" value="Chromosome 3"/>
</dbReference>
<evidence type="ECO:0000313" key="13">
    <source>
        <dbReference type="Proteomes" id="UP000001640"/>
    </source>
</evidence>
<dbReference type="InterPro" id="IPR045209">
    <property type="entry name" value="Rrp5"/>
</dbReference>
<dbReference type="GO" id="GO:0000464">
    <property type="term" value="P:endonucleolytic cleavage in ITS1 upstream of 5.8S rRNA from tricistronic rRNA transcript (SSU-rRNA, 5.8S rRNA, LSU-rRNA)"/>
    <property type="evidence" value="ECO:0007669"/>
    <property type="project" value="EnsemblFungi"/>
</dbReference>
<dbReference type="STRING" id="1064592.G0VC71"/>
<evidence type="ECO:0000256" key="2">
    <source>
        <dbReference type="ARBA" id="ARBA00022517"/>
    </source>
</evidence>
<dbReference type="InterPro" id="IPR003107">
    <property type="entry name" value="HAT"/>
</dbReference>
<dbReference type="GO" id="GO:0000472">
    <property type="term" value="P:endonucleolytic cleavage to generate mature 5'-end of SSU-rRNA from (SSU-rRNA, 5.8S rRNA, LSU-rRNA)"/>
    <property type="evidence" value="ECO:0007669"/>
    <property type="project" value="EnsemblFungi"/>
</dbReference>
<dbReference type="GO" id="GO:0034511">
    <property type="term" value="F:U3 snoRNA binding"/>
    <property type="evidence" value="ECO:0007669"/>
    <property type="project" value="EnsemblFungi"/>
</dbReference>
<evidence type="ECO:0000256" key="10">
    <source>
        <dbReference type="SAM" id="MobiDB-lite"/>
    </source>
</evidence>
<dbReference type="FunFam" id="1.25.40.10:FF:000671">
    <property type="entry name" value="rRNA biogenesis protein RRP5"/>
    <property type="match status" value="1"/>
</dbReference>
<dbReference type="Gene3D" id="1.25.40.10">
    <property type="entry name" value="Tetratricopeptide repeat domain"/>
    <property type="match status" value="1"/>
</dbReference>
<dbReference type="GO" id="GO:0000480">
    <property type="term" value="P:endonucleolytic cleavage in 5'-ETS of tricistronic rRNA transcript (SSU-rRNA, 5.8S rRNA, LSU-rRNA)"/>
    <property type="evidence" value="ECO:0007669"/>
    <property type="project" value="EnsemblFungi"/>
</dbReference>
<dbReference type="GO" id="GO:0032040">
    <property type="term" value="C:small-subunit processome"/>
    <property type="evidence" value="ECO:0007669"/>
    <property type="project" value="EnsemblFungi"/>
</dbReference>
<reference evidence="12 13" key="1">
    <citation type="journal article" date="2011" name="Proc. Natl. Acad. Sci. U.S.A.">
        <title>Evolutionary erosion of yeast sex chromosomes by mating-type switching accidents.</title>
        <authorList>
            <person name="Gordon J.L."/>
            <person name="Armisen D."/>
            <person name="Proux-Wera E."/>
            <person name="Oheigeartaigh S.S."/>
            <person name="Byrne K.P."/>
            <person name="Wolfe K.H."/>
        </authorList>
    </citation>
    <scope>NUCLEOTIDE SEQUENCE [LARGE SCALE GENOMIC DNA]</scope>
    <source>
        <strain evidence="13">ATCC 76901 / BCRC 22586 / CBS 4309 / NBRC 1992 / NRRL Y-12630</strain>
    </source>
</reference>
<feature type="compositionally biased region" description="Polar residues" evidence="10">
    <location>
        <begin position="21"/>
        <end position="31"/>
    </location>
</feature>
<evidence type="ECO:0000256" key="8">
    <source>
        <dbReference type="ARBA" id="ARBA00073619"/>
    </source>
</evidence>
<dbReference type="SMART" id="SM00316">
    <property type="entry name" value="S1"/>
    <property type="match status" value="13"/>
</dbReference>
<dbReference type="OMA" id="GQYLRAY"/>
<feature type="domain" description="S1 motif" evidence="11">
    <location>
        <begin position="1265"/>
        <end position="1336"/>
    </location>
</feature>
<dbReference type="SUPFAM" id="SSF50249">
    <property type="entry name" value="Nucleic acid-binding proteins"/>
    <property type="match status" value="10"/>
</dbReference>
<feature type="domain" description="S1 motif" evidence="11">
    <location>
        <begin position="1088"/>
        <end position="1159"/>
    </location>
</feature>
<dbReference type="GO" id="GO:0008266">
    <property type="term" value="F:poly(U) RNA binding"/>
    <property type="evidence" value="ECO:0007669"/>
    <property type="project" value="EnsemblFungi"/>
</dbReference>
<dbReference type="eggNOG" id="KOG1070">
    <property type="taxonomic scope" value="Eukaryota"/>
</dbReference>
<feature type="domain" description="S1 motif" evidence="11">
    <location>
        <begin position="606"/>
        <end position="675"/>
    </location>
</feature>
<proteinExistence type="predicted"/>
<dbReference type="FunCoup" id="G0VC71">
    <property type="interactions" value="1340"/>
</dbReference>
<comment type="subcellular location">
    <subcellularLocation>
        <location evidence="1">Nucleus</location>
        <location evidence="1">Nucleolus</location>
    </subcellularLocation>
</comment>
<dbReference type="InParanoid" id="G0VC71"/>
<dbReference type="EMBL" id="HE576754">
    <property type="protein sequence ID" value="CCC69080.1"/>
    <property type="molecule type" value="Genomic_DNA"/>
</dbReference>
<feature type="domain" description="S1 motif" evidence="11">
    <location>
        <begin position="895"/>
        <end position="983"/>
    </location>
</feature>
<dbReference type="PANTHER" id="PTHR23270">
    <property type="entry name" value="PROGRAMMED CELL DEATH PROTEIN 11 PRE-RRNA PROCESSING PROTEIN RRP5"/>
    <property type="match status" value="1"/>
</dbReference>
<dbReference type="SUPFAM" id="SSF48452">
    <property type="entry name" value="TPR-like"/>
    <property type="match status" value="1"/>
</dbReference>
<keyword evidence="5" id="KW-0677">Repeat</keyword>
<keyword evidence="6" id="KW-0539">Nucleus</keyword>
<dbReference type="GeneID" id="96902664"/>
<dbReference type="CDD" id="cd05693">
    <property type="entry name" value="S1_Rrp5_repeat_hs1_sc1"/>
    <property type="match status" value="1"/>
</dbReference>
<keyword evidence="2" id="KW-0690">Ribosome biogenesis</keyword>
<evidence type="ECO:0000256" key="5">
    <source>
        <dbReference type="ARBA" id="ARBA00022737"/>
    </source>
</evidence>
<dbReference type="PANTHER" id="PTHR23270:SF10">
    <property type="entry name" value="PROTEIN RRP5 HOMOLOG"/>
    <property type="match status" value="1"/>
</dbReference>
<dbReference type="HOGENOM" id="CLU_000845_0_0_1"/>
<protein>
    <recommendedName>
        <fullName evidence="8">rRNA biogenesis protein RRP5</fullName>
    </recommendedName>
    <alternativeName>
        <fullName evidence="9">Ribosomal RNA-processing protein 5</fullName>
    </alternativeName>
</protein>
<feature type="region of interest" description="Disordered" evidence="10">
    <location>
        <begin position="1"/>
        <end position="45"/>
    </location>
</feature>
<dbReference type="CDD" id="cd05702">
    <property type="entry name" value="S1_Rrp5_repeat_hs11_sc8"/>
    <property type="match status" value="1"/>
</dbReference>
<dbReference type="SMART" id="SM00386">
    <property type="entry name" value="HAT"/>
    <property type="match status" value="6"/>
</dbReference>
<dbReference type="CDD" id="cd05703">
    <property type="entry name" value="S1_Rrp5_repeat_hs12_sc9"/>
    <property type="match status" value="1"/>
</dbReference>
<dbReference type="Pfam" id="PF23231">
    <property type="entry name" value="HAT_Syf1_CNRKL1_C"/>
    <property type="match status" value="1"/>
</dbReference>
<evidence type="ECO:0000256" key="9">
    <source>
        <dbReference type="ARBA" id="ARBA00076674"/>
    </source>
</evidence>
<gene>
    <name evidence="12" type="primary">NCAS0C00900</name>
    <name evidence="12" type="ordered locus">NCAS_0C00900</name>
</gene>
<dbReference type="InterPro" id="IPR048059">
    <property type="entry name" value="Rrp5_S1_rpt_hs1_sc1"/>
</dbReference>
<feature type="region of interest" description="Disordered" evidence="10">
    <location>
        <begin position="168"/>
        <end position="195"/>
    </location>
</feature>
<name>G0VC71_NAUCA</name>
<evidence type="ECO:0000256" key="6">
    <source>
        <dbReference type="ARBA" id="ARBA00023242"/>
    </source>
</evidence>
<dbReference type="GO" id="GO:0042134">
    <property type="term" value="F:rRNA primary transcript binding"/>
    <property type="evidence" value="ECO:0007669"/>
    <property type="project" value="EnsemblFungi"/>
</dbReference>
<dbReference type="GO" id="GO:0000447">
    <property type="term" value="P:endonucleolytic cleavage in ITS1 to separate SSU-rRNA from 5.8S rRNA and LSU-rRNA from tricistronic rRNA transcript (SSU-rRNA, 5.8S rRNA, LSU-rRNA)"/>
    <property type="evidence" value="ECO:0007669"/>
    <property type="project" value="EnsemblFungi"/>
</dbReference>
<dbReference type="CDD" id="cd05706">
    <property type="entry name" value="S1_Rrp5_repeat_sc10"/>
    <property type="match status" value="1"/>
</dbReference>
<dbReference type="InterPro" id="IPR055430">
    <property type="entry name" value="HAT_Syf1_CNRKL1_C"/>
</dbReference>
<dbReference type="InterPro" id="IPR011990">
    <property type="entry name" value="TPR-like_helical_dom_sf"/>
</dbReference>
<feature type="compositionally biased region" description="Acidic residues" evidence="10">
    <location>
        <begin position="95"/>
        <end position="104"/>
    </location>
</feature>
<evidence type="ECO:0000313" key="12">
    <source>
        <dbReference type="EMBL" id="CCC69080.1"/>
    </source>
</evidence>
<accession>G0VC71</accession>